<dbReference type="GO" id="GO:0004527">
    <property type="term" value="F:exonuclease activity"/>
    <property type="evidence" value="ECO:0007669"/>
    <property type="project" value="UniProtKB-KW"/>
</dbReference>
<dbReference type="Proteomes" id="UP000531840">
    <property type="component" value="Unassembled WGS sequence"/>
</dbReference>
<dbReference type="InterPro" id="IPR012337">
    <property type="entry name" value="RNaseH-like_sf"/>
</dbReference>
<dbReference type="EMBL" id="JACBYF010000004">
    <property type="protein sequence ID" value="NYS47249.1"/>
    <property type="molecule type" value="Genomic_DNA"/>
</dbReference>
<reference evidence="2 3" key="1">
    <citation type="submission" date="2020-07" db="EMBL/GenBank/DDBJ databases">
        <title>MOT database genomes.</title>
        <authorList>
            <person name="Joseph S."/>
            <person name="Aduse-Opoku J."/>
            <person name="Hashim A."/>
            <person name="Wade W."/>
            <person name="Curtis M."/>
        </authorList>
    </citation>
    <scope>NUCLEOTIDE SEQUENCE [LARGE SCALE GENOMIC DNA]</scope>
    <source>
        <strain evidence="2 3">CIP 106318</strain>
    </source>
</reference>
<organism evidence="2 3">
    <name type="scientific">Gemelliphila palaticanis</name>
    <dbReference type="NCBI Taxonomy" id="81950"/>
    <lineage>
        <taxon>Bacteria</taxon>
        <taxon>Bacillati</taxon>
        <taxon>Bacillota</taxon>
        <taxon>Bacilli</taxon>
        <taxon>Bacillales</taxon>
        <taxon>Gemellaceae</taxon>
        <taxon>Gemelliphila</taxon>
    </lineage>
</organism>
<dbReference type="SUPFAM" id="SSF53098">
    <property type="entry name" value="Ribonuclease H-like"/>
    <property type="match status" value="1"/>
</dbReference>
<dbReference type="RefSeq" id="WP_179940900.1">
    <property type="nucleotide sequence ID" value="NZ_JACBYF010000004.1"/>
</dbReference>
<proteinExistence type="predicted"/>
<keyword evidence="3" id="KW-1185">Reference proteome</keyword>
<dbReference type="CDD" id="cd06127">
    <property type="entry name" value="DEDDh"/>
    <property type="match status" value="1"/>
</dbReference>
<evidence type="ECO:0000313" key="2">
    <source>
        <dbReference type="EMBL" id="NYS47249.1"/>
    </source>
</evidence>
<evidence type="ECO:0000259" key="1">
    <source>
        <dbReference type="SMART" id="SM00479"/>
    </source>
</evidence>
<dbReference type="InterPro" id="IPR013520">
    <property type="entry name" value="Ribonucl_H"/>
</dbReference>
<dbReference type="PANTHER" id="PTHR30231">
    <property type="entry name" value="DNA POLYMERASE III SUBUNIT EPSILON"/>
    <property type="match status" value="1"/>
</dbReference>
<evidence type="ECO:0000313" key="3">
    <source>
        <dbReference type="Proteomes" id="UP000531840"/>
    </source>
</evidence>
<feature type="domain" description="Exonuclease" evidence="1">
    <location>
        <begin position="5"/>
        <end position="169"/>
    </location>
</feature>
<sequence length="626" mass="74609">MNNNSFSIVDIEVTEEKEIFQIAIINTDSNFNIIGKYNFLIKPTSELSNFLIALTGITNKDLDEKPTFSEVAHNIYEKIKDNILICHGVIQDLNILKDAFSKLNIDYSPQNTLDTVELCKIFFPTFYSYKLIDIADQLNILEEGKYHQADFDTYITYKIIKKIIEKINSFPSTTFEDILTYLKYSTDYSYYFVLDSKLYDIKFNKNYLKYKNIYYNEIFENINNDKEYLAKQIFISSINEQTFNDIHLSSNNTVVLKSVNSYVNIEFISYLKENFNDLNNNTQFYSLLIKLIIWLLETTRGEYSELNLNLVEENLLEELISNFKYKKGYYYNVAYNNAVNSTNIISNYKSLLEIVTDSKLNKSIFVFENKNILGLEIKKHNLEKIYYKDVVTELNIFENKTRNSKISKIKDNISFLVEYLYEMYISESIELYNEAINFIEEDIKSIINSLEKIKSGHYLIKTSQFLNSLLMIIKDNNNGEYKFEIIKNKNTMLLIVRNIKNEKSIINRIQQLNYKYLNSVISNKINNKIKTKNFNANIIYDDTIKNKLLVFNNNKYKELHYYYRDKKINMKYKNFSYDLDFYNLYNDLKKIDNQNYICYSNRDILYYKMYLKHLFEIIIKFENIEK</sequence>
<dbReference type="SMART" id="SM00479">
    <property type="entry name" value="EXOIII"/>
    <property type="match status" value="1"/>
</dbReference>
<dbReference type="Gene3D" id="3.30.420.10">
    <property type="entry name" value="Ribonuclease H-like superfamily/Ribonuclease H"/>
    <property type="match status" value="1"/>
</dbReference>
<dbReference type="PANTHER" id="PTHR30231:SF41">
    <property type="entry name" value="DNA POLYMERASE III SUBUNIT EPSILON"/>
    <property type="match status" value="1"/>
</dbReference>
<gene>
    <name evidence="2" type="ORF">HZY85_03445</name>
</gene>
<keyword evidence="2" id="KW-0378">Hydrolase</keyword>
<keyword evidence="2" id="KW-0269">Exonuclease</keyword>
<accession>A0ABX2T1E7</accession>
<keyword evidence="2" id="KW-0540">Nuclease</keyword>
<comment type="caution">
    <text evidence="2">The sequence shown here is derived from an EMBL/GenBank/DDBJ whole genome shotgun (WGS) entry which is preliminary data.</text>
</comment>
<dbReference type="InterPro" id="IPR036397">
    <property type="entry name" value="RNaseH_sf"/>
</dbReference>
<protein>
    <submittedName>
        <fullName evidence="2">3'-5' exonuclease</fullName>
    </submittedName>
</protein>
<dbReference type="Pfam" id="PF00929">
    <property type="entry name" value="RNase_T"/>
    <property type="match status" value="1"/>
</dbReference>
<name>A0ABX2T1E7_9BACL</name>